<dbReference type="InterPro" id="IPR020904">
    <property type="entry name" value="Sc_DH/Rdtase_CS"/>
</dbReference>
<organism evidence="2 3">
    <name type="scientific">Tetracentron sinense</name>
    <name type="common">Spur-leaf</name>
    <dbReference type="NCBI Taxonomy" id="13715"/>
    <lineage>
        <taxon>Eukaryota</taxon>
        <taxon>Viridiplantae</taxon>
        <taxon>Streptophyta</taxon>
        <taxon>Embryophyta</taxon>
        <taxon>Tracheophyta</taxon>
        <taxon>Spermatophyta</taxon>
        <taxon>Magnoliopsida</taxon>
        <taxon>Trochodendrales</taxon>
        <taxon>Trochodendraceae</taxon>
        <taxon>Tetracentron</taxon>
    </lineage>
</organism>
<gene>
    <name evidence="2" type="ORF">HHK36_031579</name>
</gene>
<accession>A0A835D196</accession>
<evidence type="ECO:0000313" key="2">
    <source>
        <dbReference type="EMBL" id="KAF8376753.1"/>
    </source>
</evidence>
<dbReference type="OrthoDB" id="294295at2759"/>
<reference evidence="2 3" key="1">
    <citation type="submission" date="2020-04" db="EMBL/GenBank/DDBJ databases">
        <title>Plant Genome Project.</title>
        <authorList>
            <person name="Zhang R.-G."/>
        </authorList>
    </citation>
    <scope>NUCLEOTIDE SEQUENCE [LARGE SCALE GENOMIC DNA]</scope>
    <source>
        <strain evidence="2">YNK0</strain>
        <tissue evidence="2">Leaf</tissue>
    </source>
</reference>
<name>A0A835D196_TETSI</name>
<dbReference type="EMBL" id="JABCRI010000098">
    <property type="protein sequence ID" value="KAF8376753.1"/>
    <property type="molecule type" value="Genomic_DNA"/>
</dbReference>
<dbReference type="AlphaFoldDB" id="A0A835D196"/>
<keyword evidence="3" id="KW-1185">Reference proteome</keyword>
<dbReference type="Gene3D" id="3.40.50.720">
    <property type="entry name" value="NAD(P)-binding Rossmann-like Domain"/>
    <property type="match status" value="1"/>
</dbReference>
<dbReference type="PROSITE" id="PS00061">
    <property type="entry name" value="ADH_SHORT"/>
    <property type="match status" value="1"/>
</dbReference>
<dbReference type="PANTHER" id="PTHR42820">
    <property type="entry name" value="SHORT-CHAIN DEHYDROGENASE REDUCTASE"/>
    <property type="match status" value="1"/>
</dbReference>
<comment type="similarity">
    <text evidence="1">Belongs to the short-chain dehydrogenases/reductases (SDR) family.</text>
</comment>
<dbReference type="PRINTS" id="PR00080">
    <property type="entry name" value="SDRFAMILY"/>
</dbReference>
<dbReference type="Proteomes" id="UP000655225">
    <property type="component" value="Unassembled WGS sequence"/>
</dbReference>
<comment type="caution">
    <text evidence="2">The sequence shown here is derived from an EMBL/GenBank/DDBJ whole genome shotgun (WGS) entry which is preliminary data.</text>
</comment>
<protein>
    <submittedName>
        <fullName evidence="2">Uncharacterized protein</fullName>
    </submittedName>
</protein>
<dbReference type="InterPro" id="IPR002347">
    <property type="entry name" value="SDR_fam"/>
</dbReference>
<dbReference type="PANTHER" id="PTHR42820:SF21">
    <property type="entry name" value="SHORT-CHAIN DEHYDROGENASE REDUCTASE 3B-LIKE"/>
    <property type="match status" value="1"/>
</dbReference>
<dbReference type="InterPro" id="IPR036291">
    <property type="entry name" value="NAD(P)-bd_dom_sf"/>
</dbReference>
<dbReference type="SUPFAM" id="SSF51735">
    <property type="entry name" value="NAD(P)-binding Rossmann-fold domains"/>
    <property type="match status" value="1"/>
</dbReference>
<sequence length="186" mass="19986">MRSKSSPWWITLSLDIRFSNAGIASLTNETILELSLIAFDRLFAVNVRGMAACVKHAARAMVDGGVKGSIVCTASVSASIGSDKWSDYTMSKHAVLGLVRSASRQLGEYGIRVNCVSPSGLGTPMLCKAYQMEPEEVEKLFEPFTSLKGVGFKVNHVADAVLFLASDDSAFVTGHDLVVNGGYRPH</sequence>
<evidence type="ECO:0000313" key="3">
    <source>
        <dbReference type="Proteomes" id="UP000655225"/>
    </source>
</evidence>
<proteinExistence type="inferred from homology"/>
<dbReference type="OMA" id="INARGMT"/>
<dbReference type="Pfam" id="PF13561">
    <property type="entry name" value="adh_short_C2"/>
    <property type="match status" value="1"/>
</dbReference>
<evidence type="ECO:0000256" key="1">
    <source>
        <dbReference type="ARBA" id="ARBA00006484"/>
    </source>
</evidence>
<dbReference type="PRINTS" id="PR00081">
    <property type="entry name" value="GDHRDH"/>
</dbReference>